<evidence type="ECO:0000313" key="2">
    <source>
        <dbReference type="EMBL" id="MCD4837867.1"/>
    </source>
</evidence>
<dbReference type="RefSeq" id="WP_231314164.1">
    <property type="nucleotide sequence ID" value="NZ_JAJODE010000005.1"/>
</dbReference>
<feature type="domain" description="SCP2" evidence="1">
    <location>
        <begin position="27"/>
        <end position="100"/>
    </location>
</feature>
<evidence type="ECO:0000259" key="1">
    <source>
        <dbReference type="Pfam" id="PF02036"/>
    </source>
</evidence>
<reference evidence="2 3" key="1">
    <citation type="journal article" date="2023" name="Antonie Van Leeuwenhoek">
        <title>Unveiling the genomic potential of a novel thermostable glycoside hydrolases producing Neobacillus sedimentimangrovi UE25.</title>
        <authorList>
            <person name="Ejaz U."/>
            <person name="Saleem F."/>
            <person name="Rashid R."/>
            <person name="Hasan K.A."/>
            <person name="Syed M.N."/>
            <person name="Sohail M."/>
        </authorList>
    </citation>
    <scope>NUCLEOTIDE SEQUENCE [LARGE SCALE GENOMIC DNA]</scope>
    <source>
        <strain evidence="2 3">UE25</strain>
    </source>
</reference>
<gene>
    <name evidence="2" type="ORF">LRS37_03010</name>
</gene>
<accession>A0ABS8QFJ2</accession>
<dbReference type="InterPro" id="IPR036527">
    <property type="entry name" value="SCP2_sterol-bd_dom_sf"/>
</dbReference>
<sequence>MIEAVQVFLQEVKKRSHLFPLIQQVDVRVVLKSEQQTIQLIIKNGEILFLHERNDSQPHCLIIGSNDGLAQLLKGQEKLRTLERIGSLTITAPLRTILLLESVFYLANSRNEKKKKFKETNQDGSRLGIAQKVI</sequence>
<evidence type="ECO:0000313" key="3">
    <source>
        <dbReference type="Proteomes" id="UP001162836"/>
    </source>
</evidence>
<organism evidence="2 3">
    <name type="scientific">Neobacillus sedimentimangrovi</name>
    <dbReference type="NCBI Taxonomy" id="2699460"/>
    <lineage>
        <taxon>Bacteria</taxon>
        <taxon>Bacillati</taxon>
        <taxon>Bacillota</taxon>
        <taxon>Bacilli</taxon>
        <taxon>Bacillales</taxon>
        <taxon>Bacillaceae</taxon>
        <taxon>Neobacillus</taxon>
    </lineage>
</organism>
<dbReference type="EMBL" id="JAJODE010000005">
    <property type="protein sequence ID" value="MCD4837867.1"/>
    <property type="molecule type" value="Genomic_DNA"/>
</dbReference>
<name>A0ABS8QFJ2_9BACI</name>
<dbReference type="SUPFAM" id="SSF55718">
    <property type="entry name" value="SCP-like"/>
    <property type="match status" value="1"/>
</dbReference>
<keyword evidence="3" id="KW-1185">Reference proteome</keyword>
<proteinExistence type="predicted"/>
<dbReference type="InterPro" id="IPR003033">
    <property type="entry name" value="SCP2_sterol-bd_dom"/>
</dbReference>
<protein>
    <submittedName>
        <fullName evidence="2">SCP2 sterol-binding domain-containing protein</fullName>
    </submittedName>
</protein>
<comment type="caution">
    <text evidence="2">The sequence shown here is derived from an EMBL/GenBank/DDBJ whole genome shotgun (WGS) entry which is preliminary data.</text>
</comment>
<dbReference type="Proteomes" id="UP001162836">
    <property type="component" value="Unassembled WGS sequence"/>
</dbReference>
<dbReference type="Pfam" id="PF02036">
    <property type="entry name" value="SCP2"/>
    <property type="match status" value="1"/>
</dbReference>